<reference evidence="3 4" key="1">
    <citation type="submission" date="2018-09" db="EMBL/GenBank/DDBJ databases">
        <title>Genomic Encyclopedia of Archaeal and Bacterial Type Strains, Phase II (KMG-II): from individual species to whole genera.</title>
        <authorList>
            <person name="Goeker M."/>
        </authorList>
    </citation>
    <scope>NUCLEOTIDE SEQUENCE [LARGE SCALE GENOMIC DNA]</scope>
    <source>
        <strain evidence="3 4">DSM 27148</strain>
    </source>
</reference>
<dbReference type="SUPFAM" id="SSF102588">
    <property type="entry name" value="LmbE-like"/>
    <property type="match status" value="1"/>
</dbReference>
<organism evidence="3 4">
    <name type="scientific">Mangrovibacterium diazotrophicum</name>
    <dbReference type="NCBI Taxonomy" id="1261403"/>
    <lineage>
        <taxon>Bacteria</taxon>
        <taxon>Pseudomonadati</taxon>
        <taxon>Bacteroidota</taxon>
        <taxon>Bacteroidia</taxon>
        <taxon>Marinilabiliales</taxon>
        <taxon>Prolixibacteraceae</taxon>
        <taxon>Mangrovibacterium</taxon>
    </lineage>
</organism>
<proteinExistence type="predicted"/>
<comment type="caution">
    <text evidence="3">The sequence shown here is derived from an EMBL/GenBank/DDBJ whole genome shotgun (WGS) entry which is preliminary data.</text>
</comment>
<dbReference type="GO" id="GO:0004342">
    <property type="term" value="F:glucosamine-6-phosphate deaminase activity"/>
    <property type="evidence" value="ECO:0007669"/>
    <property type="project" value="UniProtKB-UniRule"/>
</dbReference>
<gene>
    <name evidence="3" type="ORF">BC643_0593</name>
</gene>
<evidence type="ECO:0000313" key="3">
    <source>
        <dbReference type="EMBL" id="RKD90257.1"/>
    </source>
</evidence>
<dbReference type="InterPro" id="IPR006148">
    <property type="entry name" value="Glc/Gal-6P_isomerase"/>
</dbReference>
<dbReference type="PANTHER" id="PTHR42892:SF1">
    <property type="entry name" value="GLUCOSAMINE-6-PHOSPHATE ISOMERASE"/>
    <property type="match status" value="1"/>
</dbReference>
<name>A0A419W486_9BACT</name>
<dbReference type="InterPro" id="IPR004547">
    <property type="entry name" value="Glucosamine6P_isomerase"/>
</dbReference>
<dbReference type="NCBIfam" id="NF002557">
    <property type="entry name" value="PRK02122.1"/>
    <property type="match status" value="1"/>
</dbReference>
<dbReference type="InterPro" id="IPR052960">
    <property type="entry name" value="GlcN6P_deaminase-like"/>
</dbReference>
<dbReference type="EMBL" id="RAPN01000001">
    <property type="protein sequence ID" value="RKD90257.1"/>
    <property type="molecule type" value="Genomic_DNA"/>
</dbReference>
<dbReference type="InterPro" id="IPR037171">
    <property type="entry name" value="NagB/RpiA_transferase-like"/>
</dbReference>
<dbReference type="Pfam" id="PF02585">
    <property type="entry name" value="PIG-L"/>
    <property type="match status" value="1"/>
</dbReference>
<evidence type="ECO:0000256" key="1">
    <source>
        <dbReference type="NCBIfam" id="TIGR00502"/>
    </source>
</evidence>
<evidence type="ECO:0000259" key="2">
    <source>
        <dbReference type="Pfam" id="PF01182"/>
    </source>
</evidence>
<sequence length="648" mass="72905">MNYSLSYIEKTIEKLPINVVENQLVGAKIMAGIIADIIKKKQAEGKMAVLGLATGSSPIKIYQELVRLHKEEGLSFKNVITFNLDEYYPMSPEDAQSYVYFMHKHLFNHIDILPENVNIPDGSLKIEDVSAFCNAYEDKIDEVGGIDIQVLGIGRSGHIGFNEPGSTVNSTTRLVKLDSITISDAIKDFGDEKLVPHRAITMGVGTILKAKKIVLAGWGKGKSAILKEMIEGPVSPDVPASFLQLHKDVSVYLDAPATTEFTRTKAPWLVGVVEWTPKMVKRAVIWLSQKLDKPILKLTDDDYKKSGLRDLLVEYGGAYDLNIKIFSQLRDTITGWPGGKPGAYEKTRPERPEPSIKRSIVFSPHPDDDVISMGGTLIRLADQGHDVHVAYQTSGNIAVFDDDALRFSQFVVDLLDNQKVDSPEIAKANAELREFLKNKQPGQIDTPYVKAVKGLIRVGEAAAGCRYSGVKEENVHFLNLPFYETGQVEKSPASDADVQIVVDLLRKIQPHQIFAAGDLQDPHGTHEVCLQIIFKAIRKMRAEGDKWLDDCYMWLYRGAWQEWDVEDIEMAVPISPGELHRKRKAIFKHQSQKDEPVFPGEDKREFWQRAEERNRTTAEIYDQLGLTEYEAIEAFVRYPFDDEESFLK</sequence>
<dbReference type="OrthoDB" id="9791139at2"/>
<dbReference type="PANTHER" id="PTHR42892">
    <property type="entry name" value="GLUCOSAMINE-6-PHOSPHATE DEAMINASE-LIKE PROTEIN BT_0258-RELATED"/>
    <property type="match status" value="1"/>
</dbReference>
<feature type="domain" description="Glucosamine/galactosamine-6-phosphate isomerase" evidence="2">
    <location>
        <begin position="30"/>
        <end position="245"/>
    </location>
</feature>
<evidence type="ECO:0000313" key="4">
    <source>
        <dbReference type="Proteomes" id="UP000283387"/>
    </source>
</evidence>
<dbReference type="Proteomes" id="UP000283387">
    <property type="component" value="Unassembled WGS sequence"/>
</dbReference>
<dbReference type="InterPro" id="IPR003737">
    <property type="entry name" value="GlcNAc_PI_deacetylase-related"/>
</dbReference>
<dbReference type="InterPro" id="IPR024078">
    <property type="entry name" value="LmbE-like_dom_sf"/>
</dbReference>
<dbReference type="AlphaFoldDB" id="A0A419W486"/>
<dbReference type="RefSeq" id="WP_120271676.1">
    <property type="nucleotide sequence ID" value="NZ_RAPN01000001.1"/>
</dbReference>
<dbReference type="NCBIfam" id="TIGR00502">
    <property type="entry name" value="nagB"/>
    <property type="match status" value="1"/>
</dbReference>
<keyword evidence="4" id="KW-1185">Reference proteome</keyword>
<dbReference type="EC" id="3.5.99.6" evidence="1"/>
<dbReference type="SUPFAM" id="SSF100950">
    <property type="entry name" value="NagB/RpiA/CoA transferase-like"/>
    <property type="match status" value="1"/>
</dbReference>
<dbReference type="GO" id="GO:0006046">
    <property type="term" value="P:N-acetylglucosamine catabolic process"/>
    <property type="evidence" value="ECO:0007669"/>
    <property type="project" value="UniProtKB-UniRule"/>
</dbReference>
<dbReference type="Gene3D" id="3.40.50.10320">
    <property type="entry name" value="LmbE-like"/>
    <property type="match status" value="1"/>
</dbReference>
<protein>
    <recommendedName>
        <fullName evidence="1">Glucosamine-6-phosphate deaminase</fullName>
        <ecNumber evidence="1">3.5.99.6</ecNumber>
    </recommendedName>
</protein>
<dbReference type="Gene3D" id="3.40.50.1360">
    <property type="match status" value="1"/>
</dbReference>
<dbReference type="CDD" id="cd01399">
    <property type="entry name" value="GlcN6P_deaminase"/>
    <property type="match status" value="1"/>
</dbReference>
<dbReference type="GO" id="GO:0005975">
    <property type="term" value="P:carbohydrate metabolic process"/>
    <property type="evidence" value="ECO:0007669"/>
    <property type="project" value="InterPro"/>
</dbReference>
<accession>A0A419W486</accession>
<dbReference type="Pfam" id="PF01182">
    <property type="entry name" value="Glucosamine_iso"/>
    <property type="match status" value="1"/>
</dbReference>